<protein>
    <submittedName>
        <fullName evidence="1">Uncharacterized protein</fullName>
    </submittedName>
</protein>
<proteinExistence type="predicted"/>
<gene>
    <name evidence="1" type="ORF">XELAEV_18028209mg</name>
</gene>
<dbReference type="EMBL" id="CM004474">
    <property type="protein sequence ID" value="OCT81389.1"/>
    <property type="molecule type" value="Genomic_DNA"/>
</dbReference>
<reference evidence="2" key="1">
    <citation type="journal article" date="2016" name="Nature">
        <title>Genome evolution in the allotetraploid frog Xenopus laevis.</title>
        <authorList>
            <person name="Session A.M."/>
            <person name="Uno Y."/>
            <person name="Kwon T."/>
            <person name="Chapman J.A."/>
            <person name="Toyoda A."/>
            <person name="Takahashi S."/>
            <person name="Fukui A."/>
            <person name="Hikosaka A."/>
            <person name="Suzuki A."/>
            <person name="Kondo M."/>
            <person name="van Heeringen S.J."/>
            <person name="Quigley I."/>
            <person name="Heinz S."/>
            <person name="Ogino H."/>
            <person name="Ochi H."/>
            <person name="Hellsten U."/>
            <person name="Lyons J.B."/>
            <person name="Simakov O."/>
            <person name="Putnam N."/>
            <person name="Stites J."/>
            <person name="Kuroki Y."/>
            <person name="Tanaka T."/>
            <person name="Michiue T."/>
            <person name="Watanabe M."/>
            <person name="Bogdanovic O."/>
            <person name="Lister R."/>
            <person name="Georgiou G."/>
            <person name="Paranjpe S.S."/>
            <person name="van Kruijsbergen I."/>
            <person name="Shu S."/>
            <person name="Carlson J."/>
            <person name="Kinoshita T."/>
            <person name="Ohta Y."/>
            <person name="Mawaribuchi S."/>
            <person name="Jenkins J."/>
            <person name="Grimwood J."/>
            <person name="Schmutz J."/>
            <person name="Mitros T."/>
            <person name="Mozaffari S.V."/>
            <person name="Suzuki Y."/>
            <person name="Haramoto Y."/>
            <person name="Yamamoto T.S."/>
            <person name="Takagi C."/>
            <person name="Heald R."/>
            <person name="Miller K."/>
            <person name="Haudenschild C."/>
            <person name="Kitzman J."/>
            <person name="Nakayama T."/>
            <person name="Izutsu Y."/>
            <person name="Robert J."/>
            <person name="Fortriede J."/>
            <person name="Burns K."/>
            <person name="Lotay V."/>
            <person name="Karimi K."/>
            <person name="Yasuoka Y."/>
            <person name="Dichmann D.S."/>
            <person name="Flajnik M.F."/>
            <person name="Houston D.W."/>
            <person name="Shendure J."/>
            <person name="DuPasquier L."/>
            <person name="Vize P.D."/>
            <person name="Zorn A.M."/>
            <person name="Ito M."/>
            <person name="Marcotte E.M."/>
            <person name="Wallingford J.B."/>
            <person name="Ito Y."/>
            <person name="Asashima M."/>
            <person name="Ueno N."/>
            <person name="Matsuda Y."/>
            <person name="Veenstra G.J."/>
            <person name="Fujiyama A."/>
            <person name="Harland R.M."/>
            <person name="Taira M."/>
            <person name="Rokhsar D.S."/>
        </authorList>
    </citation>
    <scope>NUCLEOTIDE SEQUENCE [LARGE SCALE GENOMIC DNA]</scope>
    <source>
        <strain evidence="2">J</strain>
    </source>
</reference>
<name>A0A974CWS7_XENLA</name>
<accession>A0A974CWS7</accession>
<organism evidence="1 2">
    <name type="scientific">Xenopus laevis</name>
    <name type="common">African clawed frog</name>
    <dbReference type="NCBI Taxonomy" id="8355"/>
    <lineage>
        <taxon>Eukaryota</taxon>
        <taxon>Metazoa</taxon>
        <taxon>Chordata</taxon>
        <taxon>Craniata</taxon>
        <taxon>Vertebrata</taxon>
        <taxon>Euteleostomi</taxon>
        <taxon>Amphibia</taxon>
        <taxon>Batrachia</taxon>
        <taxon>Anura</taxon>
        <taxon>Pipoidea</taxon>
        <taxon>Pipidae</taxon>
        <taxon>Xenopodinae</taxon>
        <taxon>Xenopus</taxon>
        <taxon>Xenopus</taxon>
    </lineage>
</organism>
<sequence>MINLKEQITLKVFMEAYHENITSTGLCNTELVGLLVGEYNALALLQTSLLRLSISLHETASAVKSFVSS</sequence>
<dbReference type="AlphaFoldDB" id="A0A974CWS7"/>
<evidence type="ECO:0000313" key="2">
    <source>
        <dbReference type="Proteomes" id="UP000694892"/>
    </source>
</evidence>
<evidence type="ECO:0000313" key="1">
    <source>
        <dbReference type="EMBL" id="OCT81389.1"/>
    </source>
</evidence>
<dbReference type="Proteomes" id="UP000694892">
    <property type="component" value="Chromosome 5L"/>
</dbReference>